<accession>A0A2I1INV7</accession>
<name>A0A2I1INV7_9ACTO</name>
<dbReference type="Pfam" id="PF14602">
    <property type="entry name" value="Hexapep_2"/>
    <property type="match status" value="1"/>
</dbReference>
<dbReference type="EMBL" id="PKKO01000002">
    <property type="protein sequence ID" value="PKY72802.1"/>
    <property type="molecule type" value="Genomic_DNA"/>
</dbReference>
<reference evidence="1 2" key="1">
    <citation type="submission" date="2017-12" db="EMBL/GenBank/DDBJ databases">
        <title>Phylogenetic diversity of female urinary microbiome.</title>
        <authorList>
            <person name="Thomas-White K."/>
            <person name="Wolfe A.J."/>
        </authorList>
    </citation>
    <scope>NUCLEOTIDE SEQUENCE [LARGE SCALE GENOMIC DNA]</scope>
    <source>
        <strain evidence="1 2">UMB0402</strain>
    </source>
</reference>
<dbReference type="InterPro" id="IPR050179">
    <property type="entry name" value="Trans_hexapeptide_repeat"/>
</dbReference>
<keyword evidence="2" id="KW-1185">Reference proteome</keyword>
<dbReference type="GeneID" id="35867811"/>
<dbReference type="Gene3D" id="2.160.10.10">
    <property type="entry name" value="Hexapeptide repeat proteins"/>
    <property type="match status" value="1"/>
</dbReference>
<dbReference type="RefSeq" id="WP_024330974.1">
    <property type="nucleotide sequence ID" value="NZ_JASOXK010000002.1"/>
</dbReference>
<gene>
    <name evidence="1" type="ORF">CYJ19_03965</name>
</gene>
<dbReference type="STRING" id="33007.HMPREF3198_01432"/>
<dbReference type="SUPFAM" id="SSF51161">
    <property type="entry name" value="Trimeric LpxA-like enzymes"/>
    <property type="match status" value="1"/>
</dbReference>
<dbReference type="PANTHER" id="PTHR43300">
    <property type="entry name" value="ACETYLTRANSFERASE"/>
    <property type="match status" value="1"/>
</dbReference>
<dbReference type="GO" id="GO:0016740">
    <property type="term" value="F:transferase activity"/>
    <property type="evidence" value="ECO:0007669"/>
    <property type="project" value="UniProtKB-KW"/>
</dbReference>
<dbReference type="CDD" id="cd03358">
    <property type="entry name" value="LbH_WxcM_N_like"/>
    <property type="match status" value="1"/>
</dbReference>
<keyword evidence="1" id="KW-0808">Transferase</keyword>
<protein>
    <submittedName>
        <fullName evidence="1">N-acetyltransferase</fullName>
    </submittedName>
</protein>
<dbReference type="Proteomes" id="UP000235122">
    <property type="component" value="Unassembled WGS sequence"/>
</dbReference>
<proteinExistence type="predicted"/>
<organism evidence="1 2">
    <name type="scientific">Winkia neuii</name>
    <dbReference type="NCBI Taxonomy" id="33007"/>
    <lineage>
        <taxon>Bacteria</taxon>
        <taxon>Bacillati</taxon>
        <taxon>Actinomycetota</taxon>
        <taxon>Actinomycetes</taxon>
        <taxon>Actinomycetales</taxon>
        <taxon>Actinomycetaceae</taxon>
        <taxon>Winkia</taxon>
    </lineage>
</organism>
<evidence type="ECO:0000313" key="2">
    <source>
        <dbReference type="Proteomes" id="UP000235122"/>
    </source>
</evidence>
<dbReference type="AlphaFoldDB" id="A0A2I1INV7"/>
<dbReference type="InterPro" id="IPR011004">
    <property type="entry name" value="Trimer_LpxA-like_sf"/>
</dbReference>
<evidence type="ECO:0000313" key="1">
    <source>
        <dbReference type="EMBL" id="PKY72802.1"/>
    </source>
</evidence>
<dbReference type="PANTHER" id="PTHR43300:SF4">
    <property type="entry name" value="ACYL-[ACYL-CARRIER-PROTEIN]--UDP-N-ACETYLGLUCOSAMINE O-ACYLTRANSFERASE"/>
    <property type="match status" value="1"/>
</dbReference>
<sequence>MTRIVSSADVSDRAHIGEGSSVWHLAQVRENAVLGENCIVGRGAYIGEGVQLGSNCKVQNYALIYEPAKIGEGVFIGPAVVLTNDHFPRAVNPDGSLKSASDWDQVGVSIERGASIGARSVCVAPVHIGAWALVAAGSVVVKDVPAFALVAGVPAKRIGWVGKAGVKLERVSEGFRCPVSGVLYKEEDGELTEVCE</sequence>
<dbReference type="Pfam" id="PF00132">
    <property type="entry name" value="Hexapep"/>
    <property type="match status" value="2"/>
</dbReference>
<comment type="caution">
    <text evidence="1">The sequence shown here is derived from an EMBL/GenBank/DDBJ whole genome shotgun (WGS) entry which is preliminary data.</text>
</comment>
<dbReference type="InterPro" id="IPR001451">
    <property type="entry name" value="Hexapep"/>
</dbReference>